<organism evidence="3 4">
    <name type="scientific">Parabacteroides acidifaciens</name>
    <dbReference type="NCBI Taxonomy" id="2290935"/>
    <lineage>
        <taxon>Bacteria</taxon>
        <taxon>Pseudomonadati</taxon>
        <taxon>Bacteroidota</taxon>
        <taxon>Bacteroidia</taxon>
        <taxon>Bacteroidales</taxon>
        <taxon>Tannerellaceae</taxon>
        <taxon>Parabacteroides</taxon>
    </lineage>
</organism>
<dbReference type="RefSeq" id="WP_147292150.1">
    <property type="nucleotide sequence ID" value="NZ_JACRTI010000075.1"/>
</dbReference>
<comment type="caution">
    <text evidence="3">The sequence shown here is derived from an EMBL/GenBank/DDBJ whole genome shotgun (WGS) entry which is preliminary data.</text>
</comment>
<feature type="chain" id="PRO_5045242907" description="DUF6383 domain-containing protein" evidence="1">
    <location>
        <begin position="25"/>
        <end position="1216"/>
    </location>
</feature>
<sequence>MNKRFSTLLAAVMVAGGLSSTAMAAGKILDTTKYYHVALSGDANSRVIIGHSEDGKRDSVAIVKADDIKLYEDFNATLWKPTVEQKVNAAGGVYYEIKLVNKEGQELSVSKKDVKASQTSFYKAQYAYIASDGIGAMTVNSDVVSIDEDGVITFAKGPDARTNFYDATAGKMYQYALVVKDGAVKVMMAEGTPTDVPEVSPNAADCKVMSLYLVDATANASKPYSLTVADLSADVNDSFELTFSNDVKNNAFENPFTANKLRAVKFDEIYTSATSTSSFKADLAAAKKMTDKAFTELEAAIKACEGEIKTAIDYAQNNGVPASTKLGAAIPNAIDLAGAIADLDRAKQLYFNPTSTTNGTVQDSLNAANAKLKALADTTFTAAGKLPKTSKLLAEYNASAAQVKSMVAKVKKATNQAYFDVDSIMNDYMVKPYLAADEKPKFDTEKGTVVKALFATATDGNLLFDQFQTGAATTIDATNSVNIQALLTAIHTSASETNFVTSKNILSDDPSASEFLKAENHYAIAIVDSFIDDKQAYLCVDTNYVAEKEQYFTFRADTLHAIDAAGKKVVPALGQHANMFAFQLTVDPELIAGDEVTIKTFMPTATAAGKWYSEGITPKAAQVVIRTLASNSHREVSVATSDDPATKNTTITFKQIEGPKPAFEVGDVYFIKSLKKADARKPYQVMTSTTGDNTIVGAAAVYNNVPATQWIVTAANKLEGTYQLANRDANKDFFGSATKIIVKDAENNIYVTAGKDTLEITAVPDMKDEYLGYKHINDADKDHLTFKLTATNFVNPEAKYYLTMGKDSSVVATADADKALELKAKNGGSLVELNDANLSAASYGFEMYLGEDTLYFRNGDADGNDLMLTKLETEDVMKLRRVNDNASQYELLWNVEDNGNLESEKIAVDQNGNVVVVAPTEITNWAFNLESAVTESYLNVTDAPKNVTISLMGDEASKVTAVKPFAVIKRTGLELKAAATDNDFVLGLDTAYVNRPNNYRYAYYITKPVDTAKVGSFDTKAYMVSYADSTSNETVKYTQDGLTRIGFVHANRVEFGNNDSLAIAKPKAVTKDTINIADKKGITNATWAFAIDEDNEGYYRIESIPAANTTAKTYVSYLNGVLVLGNKGQAQLFAINDTDMKPTGNEVISTSDVTVIAAEGSVQIIGAAGKKVVITNILGQTVANTVLSSDNATIAAPAGVVVVAIEGEEAVKAIVK</sequence>
<gene>
    <name evidence="3" type="ORF">H8784_18515</name>
</gene>
<keyword evidence="1" id="KW-0732">Signal</keyword>
<reference evidence="3 4" key="1">
    <citation type="submission" date="2020-08" db="EMBL/GenBank/DDBJ databases">
        <title>Genome public.</title>
        <authorList>
            <person name="Liu C."/>
            <person name="Sun Q."/>
        </authorList>
    </citation>
    <scope>NUCLEOTIDE SEQUENCE [LARGE SCALE GENOMIC DNA]</scope>
    <source>
        <strain evidence="3 4">426_9</strain>
    </source>
</reference>
<keyword evidence="4" id="KW-1185">Reference proteome</keyword>
<evidence type="ECO:0000256" key="1">
    <source>
        <dbReference type="SAM" id="SignalP"/>
    </source>
</evidence>
<dbReference type="Pfam" id="PF19910">
    <property type="entry name" value="DUF6383"/>
    <property type="match status" value="1"/>
</dbReference>
<evidence type="ECO:0000259" key="2">
    <source>
        <dbReference type="Pfam" id="PF19910"/>
    </source>
</evidence>
<dbReference type="Proteomes" id="UP000629596">
    <property type="component" value="Unassembled WGS sequence"/>
</dbReference>
<dbReference type="EMBL" id="JACRTI010000075">
    <property type="protein sequence ID" value="MBC8603705.1"/>
    <property type="molecule type" value="Genomic_DNA"/>
</dbReference>
<evidence type="ECO:0000313" key="4">
    <source>
        <dbReference type="Proteomes" id="UP000629596"/>
    </source>
</evidence>
<accession>A0ABR7P5R1</accession>
<name>A0ABR7P5R1_9BACT</name>
<dbReference type="InterPro" id="IPR045963">
    <property type="entry name" value="DUF6383"/>
</dbReference>
<feature type="domain" description="DUF6383" evidence="2">
    <location>
        <begin position="1142"/>
        <end position="1215"/>
    </location>
</feature>
<evidence type="ECO:0000313" key="3">
    <source>
        <dbReference type="EMBL" id="MBC8603705.1"/>
    </source>
</evidence>
<feature type="signal peptide" evidence="1">
    <location>
        <begin position="1"/>
        <end position="24"/>
    </location>
</feature>
<protein>
    <recommendedName>
        <fullName evidence="2">DUF6383 domain-containing protein</fullName>
    </recommendedName>
</protein>
<proteinExistence type="predicted"/>